<comment type="subcellular location">
    <subcellularLocation>
        <location evidence="1">Endomembrane system</location>
        <topology evidence="1">Multi-pass membrane protein</topology>
    </subcellularLocation>
</comment>
<dbReference type="InterPro" id="IPR052222">
    <property type="entry name" value="DESIGUAL"/>
</dbReference>
<dbReference type="AlphaFoldDB" id="M8BA45"/>
<organism evidence="7">
    <name type="scientific">Aegilops tauschii</name>
    <name type="common">Tausch's goatgrass</name>
    <name type="synonym">Aegilops squarrosa</name>
    <dbReference type="NCBI Taxonomy" id="37682"/>
    <lineage>
        <taxon>Eukaryota</taxon>
        <taxon>Viridiplantae</taxon>
        <taxon>Streptophyta</taxon>
        <taxon>Embryophyta</taxon>
        <taxon>Tracheophyta</taxon>
        <taxon>Spermatophyta</taxon>
        <taxon>Magnoliopsida</taxon>
        <taxon>Liliopsida</taxon>
        <taxon>Poales</taxon>
        <taxon>Poaceae</taxon>
        <taxon>BOP clade</taxon>
        <taxon>Pooideae</taxon>
        <taxon>Triticodae</taxon>
        <taxon>Triticeae</taxon>
        <taxon>Triticinae</taxon>
        <taxon>Aegilops</taxon>
    </lineage>
</organism>
<dbReference type="InterPro" id="IPR009606">
    <property type="entry name" value="DEAL/Modifying_wall_lignin1/2"/>
</dbReference>
<evidence type="ECO:0000256" key="6">
    <source>
        <dbReference type="ARBA" id="ARBA00029467"/>
    </source>
</evidence>
<evidence type="ECO:0000313" key="7">
    <source>
        <dbReference type="EnsemblPlants" id="EMT10520"/>
    </source>
</evidence>
<proteinExistence type="inferred from homology"/>
<reference evidence="7" key="1">
    <citation type="submission" date="2015-06" db="UniProtKB">
        <authorList>
            <consortium name="EnsemblPlants"/>
        </authorList>
    </citation>
    <scope>IDENTIFICATION</scope>
</reference>
<evidence type="ECO:0000256" key="4">
    <source>
        <dbReference type="ARBA" id="ARBA00022989"/>
    </source>
</evidence>
<keyword evidence="2" id="KW-0812">Transmembrane</keyword>
<sequence length="151" mass="15842">MALRQSTRFRAATAFLGVLSFVLAVVAELKNPPYGTPIRGADVIVCRFPPDATVAALGALSALVAACCAGIGAVSVFFPYDGRSIPRKALFDYTMLHVFFHLAIGVTVAGIGMTTWATATEAHVRNVHRDLGYACPTAETGLLGAAAFLNL</sequence>
<keyword evidence="5" id="KW-0472">Membrane</keyword>
<evidence type="ECO:0000256" key="3">
    <source>
        <dbReference type="ARBA" id="ARBA00022729"/>
    </source>
</evidence>
<dbReference type="PANTHER" id="PTHR31769">
    <property type="entry name" value="OS07G0462200 PROTEIN-RELATED"/>
    <property type="match status" value="1"/>
</dbReference>
<evidence type="ECO:0000256" key="2">
    <source>
        <dbReference type="ARBA" id="ARBA00022692"/>
    </source>
</evidence>
<keyword evidence="4" id="KW-1133">Transmembrane helix</keyword>
<evidence type="ECO:0000256" key="1">
    <source>
        <dbReference type="ARBA" id="ARBA00004127"/>
    </source>
</evidence>
<accession>M8BA45</accession>
<comment type="similarity">
    <text evidence="6">Belongs to the DESIGUAL family.</text>
</comment>
<protein>
    <submittedName>
        <fullName evidence="7">Uncharacterized protein</fullName>
    </submittedName>
</protein>
<dbReference type="Pfam" id="PF06749">
    <property type="entry name" value="DUF1218"/>
    <property type="match status" value="1"/>
</dbReference>
<keyword evidence="3" id="KW-0732">Signal</keyword>
<dbReference type="ExpressionAtlas" id="M8BA45">
    <property type="expression patterns" value="baseline"/>
</dbReference>
<dbReference type="GO" id="GO:0012505">
    <property type="term" value="C:endomembrane system"/>
    <property type="evidence" value="ECO:0007669"/>
    <property type="project" value="UniProtKB-SubCell"/>
</dbReference>
<name>M8BA45_AEGTA</name>
<evidence type="ECO:0000256" key="5">
    <source>
        <dbReference type="ARBA" id="ARBA00023136"/>
    </source>
</evidence>
<dbReference type="EnsemblPlants" id="EMT10520">
    <property type="protein sequence ID" value="EMT10520"/>
    <property type="gene ID" value="F775_42418"/>
</dbReference>